<keyword evidence="10 13" id="KW-0067">ATP-binding</keyword>
<dbReference type="Pfam" id="PF01300">
    <property type="entry name" value="Sua5_yciO_yrdC"/>
    <property type="match status" value="1"/>
</dbReference>
<accession>A0A5C6EI88</accession>
<keyword evidence="8 13" id="KW-0548">Nucleotidyltransferase</keyword>
<evidence type="ECO:0000256" key="8">
    <source>
        <dbReference type="ARBA" id="ARBA00022695"/>
    </source>
</evidence>
<evidence type="ECO:0000256" key="10">
    <source>
        <dbReference type="ARBA" id="ARBA00022840"/>
    </source>
</evidence>
<evidence type="ECO:0000256" key="11">
    <source>
        <dbReference type="ARBA" id="ARBA00029774"/>
    </source>
</evidence>
<dbReference type="GO" id="GO:0003725">
    <property type="term" value="F:double-stranded RNA binding"/>
    <property type="evidence" value="ECO:0007669"/>
    <property type="project" value="UniProtKB-UniRule"/>
</dbReference>
<dbReference type="InterPro" id="IPR038385">
    <property type="entry name" value="Sua5/YwlC_C"/>
</dbReference>
<keyword evidence="5 13" id="KW-0963">Cytoplasm</keyword>
<evidence type="ECO:0000256" key="3">
    <source>
        <dbReference type="ARBA" id="ARBA00012584"/>
    </source>
</evidence>
<dbReference type="GO" id="GO:0000049">
    <property type="term" value="F:tRNA binding"/>
    <property type="evidence" value="ECO:0007669"/>
    <property type="project" value="TreeGrafter"/>
</dbReference>
<keyword evidence="17" id="KW-1185">Reference proteome</keyword>
<evidence type="ECO:0000256" key="14">
    <source>
        <dbReference type="PIRSR" id="PIRSR004930-1"/>
    </source>
</evidence>
<dbReference type="PANTHER" id="PTHR17490">
    <property type="entry name" value="SUA5"/>
    <property type="match status" value="1"/>
</dbReference>
<dbReference type="InterPro" id="IPR005145">
    <property type="entry name" value="Sua5_C"/>
</dbReference>
<feature type="binding site" evidence="14">
    <location>
        <position position="243"/>
    </location>
    <ligand>
        <name>ATP</name>
        <dbReference type="ChEBI" id="CHEBI:30616"/>
    </ligand>
</feature>
<evidence type="ECO:0000256" key="12">
    <source>
        <dbReference type="ARBA" id="ARBA00048366"/>
    </source>
</evidence>
<comment type="subcellular location">
    <subcellularLocation>
        <location evidence="1 13">Cytoplasm</location>
    </subcellularLocation>
</comment>
<evidence type="ECO:0000256" key="7">
    <source>
        <dbReference type="ARBA" id="ARBA00022694"/>
    </source>
</evidence>
<feature type="binding site" evidence="14">
    <location>
        <position position="199"/>
    </location>
    <ligand>
        <name>ATP</name>
        <dbReference type="ChEBI" id="CHEBI:30616"/>
    </ligand>
</feature>
<comment type="caution">
    <text evidence="16">The sequence shown here is derived from an EMBL/GenBank/DDBJ whole genome shotgun (WGS) entry which is preliminary data.</text>
</comment>
<feature type="binding site" evidence="14">
    <location>
        <position position="62"/>
    </location>
    <ligand>
        <name>ATP</name>
        <dbReference type="ChEBI" id="CHEBI:30616"/>
    </ligand>
</feature>
<feature type="binding site" evidence="14">
    <location>
        <position position="125"/>
    </location>
    <ligand>
        <name>L-threonine</name>
        <dbReference type="ChEBI" id="CHEBI:57926"/>
    </ligand>
</feature>
<comment type="catalytic activity">
    <reaction evidence="12 13">
        <text>L-threonine + hydrogencarbonate + ATP = L-threonylcarbamoyladenylate + diphosphate + H2O</text>
        <dbReference type="Rhea" id="RHEA:36407"/>
        <dbReference type="ChEBI" id="CHEBI:15377"/>
        <dbReference type="ChEBI" id="CHEBI:17544"/>
        <dbReference type="ChEBI" id="CHEBI:30616"/>
        <dbReference type="ChEBI" id="CHEBI:33019"/>
        <dbReference type="ChEBI" id="CHEBI:57926"/>
        <dbReference type="ChEBI" id="CHEBI:73682"/>
        <dbReference type="EC" id="2.7.7.87"/>
    </reaction>
</comment>
<dbReference type="GO" id="GO:0008033">
    <property type="term" value="P:tRNA processing"/>
    <property type="evidence" value="ECO:0007669"/>
    <property type="project" value="UniProtKB-KW"/>
</dbReference>
<feature type="binding site" evidence="14">
    <location>
        <position position="67"/>
    </location>
    <ligand>
        <name>L-threonine</name>
        <dbReference type="ChEBI" id="CHEBI:57926"/>
    </ligand>
</feature>
<evidence type="ECO:0000256" key="2">
    <source>
        <dbReference type="ARBA" id="ARBA00007663"/>
    </source>
</evidence>
<dbReference type="Gene3D" id="3.40.50.11030">
    <property type="entry name" value="Threonylcarbamoyl-AMP synthase, C-terminal domain"/>
    <property type="match status" value="1"/>
</dbReference>
<feature type="domain" description="YrdC-like" evidence="15">
    <location>
        <begin position="13"/>
        <end position="203"/>
    </location>
</feature>
<keyword evidence="6 13" id="KW-0808">Transferase</keyword>
<feature type="binding site" evidence="14">
    <location>
        <position position="35"/>
    </location>
    <ligand>
        <name>L-threonine</name>
        <dbReference type="ChEBI" id="CHEBI:57926"/>
    </ligand>
</feature>
<keyword evidence="9 13" id="KW-0547">Nucleotide-binding</keyword>
<dbReference type="GO" id="GO:0005737">
    <property type="term" value="C:cytoplasm"/>
    <property type="evidence" value="ECO:0007669"/>
    <property type="project" value="UniProtKB-SubCell"/>
</dbReference>
<evidence type="ECO:0000256" key="9">
    <source>
        <dbReference type="ARBA" id="ARBA00022741"/>
    </source>
</evidence>
<evidence type="ECO:0000256" key="13">
    <source>
        <dbReference type="PIRNR" id="PIRNR004930"/>
    </source>
</evidence>
<sequence>MVPIRATILPANDDSLDRACELLSSGELVAIPTETVYGLAANAWDADAVAKIFLAKGRPSSNPLIVHVASADEIGRAVRMPLSRPLQKQLDSLVDLWPGPFTVVLPVNERIPSLVTAGRNTVAVRVPSHPVASALLRRCPFPIAAPSANKSKYVSPTTADHCVSGLGDDVALVLDGGPCDLGLESTILLLDERGPRLLRPGTICAEDLASRLKVEVSDLIVVDNDKSESDPSFISPGTMREHYSPRTPLRLIGDDEVNSVVPPGTGRIAFRALTSEIASRYERVETLSQNGVLAEVSHNLFAALRRLDQSGLQVILIDQCEPVGLGRAIMDRIHRAAAGHCEGDTSEH</sequence>
<dbReference type="Proteomes" id="UP000318288">
    <property type="component" value="Unassembled WGS sequence"/>
</dbReference>
<evidence type="ECO:0000313" key="16">
    <source>
        <dbReference type="EMBL" id="TWU47361.1"/>
    </source>
</evidence>
<dbReference type="PROSITE" id="PS51163">
    <property type="entry name" value="YRDC"/>
    <property type="match status" value="1"/>
</dbReference>
<dbReference type="Pfam" id="PF03481">
    <property type="entry name" value="Sua5_C"/>
    <property type="match status" value="1"/>
</dbReference>
<feature type="binding site" evidence="14">
    <location>
        <position position="121"/>
    </location>
    <ligand>
        <name>ATP</name>
        <dbReference type="ChEBI" id="CHEBI:30616"/>
    </ligand>
</feature>
<reference evidence="16 17" key="1">
    <citation type="submission" date="2019-02" db="EMBL/GenBank/DDBJ databases">
        <title>Deep-cultivation of Planctomycetes and their phenomic and genomic characterization uncovers novel biology.</title>
        <authorList>
            <person name="Wiegand S."/>
            <person name="Jogler M."/>
            <person name="Boedeker C."/>
            <person name="Pinto D."/>
            <person name="Vollmers J."/>
            <person name="Rivas-Marin E."/>
            <person name="Kohn T."/>
            <person name="Peeters S.H."/>
            <person name="Heuer A."/>
            <person name="Rast P."/>
            <person name="Oberbeckmann S."/>
            <person name="Bunk B."/>
            <person name="Jeske O."/>
            <person name="Meyerdierks A."/>
            <person name="Storesund J.E."/>
            <person name="Kallscheuer N."/>
            <person name="Luecker S."/>
            <person name="Lage O.M."/>
            <person name="Pohl T."/>
            <person name="Merkel B.J."/>
            <person name="Hornburger P."/>
            <person name="Mueller R.-W."/>
            <person name="Bruemmer F."/>
            <person name="Labrenz M."/>
            <person name="Spormann A.M."/>
            <person name="Op Den Camp H."/>
            <person name="Overmann J."/>
            <person name="Amann R."/>
            <person name="Jetten M.S.M."/>
            <person name="Mascher T."/>
            <person name="Medema M.H."/>
            <person name="Devos D.P."/>
            <person name="Kaster A.-K."/>
            <person name="Ovreas L."/>
            <person name="Rohde M."/>
            <person name="Galperin M.Y."/>
            <person name="Jogler C."/>
        </authorList>
    </citation>
    <scope>NUCLEOTIDE SEQUENCE [LARGE SCALE GENOMIC DNA]</scope>
    <source>
        <strain evidence="16 17">Poly51</strain>
    </source>
</reference>
<feature type="binding site" evidence="14">
    <location>
        <position position="155"/>
    </location>
    <ligand>
        <name>ATP</name>
        <dbReference type="ChEBI" id="CHEBI:30616"/>
    </ligand>
</feature>
<gene>
    <name evidence="16" type="primary">ywlC</name>
    <name evidence="16" type="ORF">Poly51_51610</name>
</gene>
<dbReference type="SUPFAM" id="SSF55821">
    <property type="entry name" value="YrdC/RibB"/>
    <property type="match status" value="1"/>
</dbReference>
<dbReference type="AlphaFoldDB" id="A0A5C6EI88"/>
<feature type="binding site" evidence="14">
    <location>
        <position position="58"/>
    </location>
    <ligand>
        <name>ATP</name>
        <dbReference type="ChEBI" id="CHEBI:30616"/>
    </ligand>
</feature>
<dbReference type="RefSeq" id="WP_146461094.1">
    <property type="nucleotide sequence ID" value="NZ_SJPW01000007.1"/>
</dbReference>
<dbReference type="InterPro" id="IPR010923">
    <property type="entry name" value="T(6)A37_SUA5"/>
</dbReference>
<dbReference type="OrthoDB" id="9814580at2"/>
<dbReference type="EC" id="2.7.7.87" evidence="3 13"/>
<evidence type="ECO:0000313" key="17">
    <source>
        <dbReference type="Proteomes" id="UP000318288"/>
    </source>
</evidence>
<feature type="binding site" evidence="14">
    <location>
        <position position="185"/>
    </location>
    <ligand>
        <name>L-threonine</name>
        <dbReference type="ChEBI" id="CHEBI:57926"/>
    </ligand>
</feature>
<comment type="similarity">
    <text evidence="2 13">Belongs to the SUA5 family.</text>
</comment>
<evidence type="ECO:0000256" key="6">
    <source>
        <dbReference type="ARBA" id="ARBA00022679"/>
    </source>
</evidence>
<organism evidence="16 17">
    <name type="scientific">Rubripirellula tenax</name>
    <dbReference type="NCBI Taxonomy" id="2528015"/>
    <lineage>
        <taxon>Bacteria</taxon>
        <taxon>Pseudomonadati</taxon>
        <taxon>Planctomycetota</taxon>
        <taxon>Planctomycetia</taxon>
        <taxon>Pirellulales</taxon>
        <taxon>Pirellulaceae</taxon>
        <taxon>Rubripirellula</taxon>
    </lineage>
</organism>
<dbReference type="PIRSF" id="PIRSF004930">
    <property type="entry name" value="Tln_factor_SUA5"/>
    <property type="match status" value="1"/>
</dbReference>
<dbReference type="InterPro" id="IPR017945">
    <property type="entry name" value="DHBP_synth_RibB-like_a/b_dom"/>
</dbReference>
<dbReference type="NCBIfam" id="TIGR00057">
    <property type="entry name" value="L-threonylcarbamoyladenylate synthase"/>
    <property type="match status" value="1"/>
</dbReference>
<protein>
    <recommendedName>
        <fullName evidence="4 13">Threonylcarbamoyl-AMP synthase</fullName>
        <shortName evidence="13">TC-AMP synthase</shortName>
        <ecNumber evidence="3 13">2.7.7.87</ecNumber>
    </recommendedName>
    <alternativeName>
        <fullName evidence="11 13">L-threonylcarbamoyladenylate synthase</fullName>
    </alternativeName>
</protein>
<dbReference type="PANTHER" id="PTHR17490:SF16">
    <property type="entry name" value="THREONYLCARBAMOYL-AMP SYNTHASE"/>
    <property type="match status" value="1"/>
</dbReference>
<dbReference type="InterPro" id="IPR050156">
    <property type="entry name" value="TC-AMP_synthase_SUA5"/>
</dbReference>
<evidence type="ECO:0000259" key="15">
    <source>
        <dbReference type="PROSITE" id="PS51163"/>
    </source>
</evidence>
<dbReference type="GO" id="GO:0061710">
    <property type="term" value="F:L-threonylcarbamoyladenylate synthase"/>
    <property type="evidence" value="ECO:0007669"/>
    <property type="project" value="UniProtKB-EC"/>
</dbReference>
<keyword evidence="7 13" id="KW-0819">tRNA processing</keyword>
<evidence type="ECO:0000256" key="5">
    <source>
        <dbReference type="ARBA" id="ARBA00022490"/>
    </source>
</evidence>
<comment type="function">
    <text evidence="13">Required for the formation of a threonylcarbamoyl group on adenosine at position 37 (t(6)A37) in tRNAs that read codons beginning with adenine.</text>
</comment>
<dbReference type="InterPro" id="IPR006070">
    <property type="entry name" value="Sua5-like_dom"/>
</dbReference>
<feature type="binding site" evidence="14">
    <location>
        <position position="147"/>
    </location>
    <ligand>
        <name>ATP</name>
        <dbReference type="ChEBI" id="CHEBI:30616"/>
    </ligand>
</feature>
<dbReference type="GO" id="GO:0006450">
    <property type="term" value="P:regulation of translational fidelity"/>
    <property type="evidence" value="ECO:0007669"/>
    <property type="project" value="TreeGrafter"/>
</dbReference>
<dbReference type="GO" id="GO:0005524">
    <property type="term" value="F:ATP binding"/>
    <property type="evidence" value="ECO:0007669"/>
    <property type="project" value="UniProtKB-UniRule"/>
</dbReference>
<proteinExistence type="inferred from homology"/>
<dbReference type="Gene3D" id="3.90.870.10">
    <property type="entry name" value="DHBP synthase"/>
    <property type="match status" value="1"/>
</dbReference>
<feature type="binding site" evidence="14">
    <location>
        <position position="145"/>
    </location>
    <ligand>
        <name>L-threonine</name>
        <dbReference type="ChEBI" id="CHEBI:57926"/>
    </ligand>
</feature>
<name>A0A5C6EI88_9BACT</name>
<dbReference type="EMBL" id="SJPW01000007">
    <property type="protein sequence ID" value="TWU47361.1"/>
    <property type="molecule type" value="Genomic_DNA"/>
</dbReference>
<evidence type="ECO:0000256" key="4">
    <source>
        <dbReference type="ARBA" id="ARBA00015492"/>
    </source>
</evidence>
<evidence type="ECO:0000256" key="1">
    <source>
        <dbReference type="ARBA" id="ARBA00004496"/>
    </source>
</evidence>